<evidence type="ECO:0000313" key="1">
    <source>
        <dbReference type="EMBL" id="MDF8262939.1"/>
    </source>
</evidence>
<comment type="caution">
    <text evidence="1">The sequence shown here is derived from an EMBL/GenBank/DDBJ whole genome shotgun (WGS) entry which is preliminary data.</text>
</comment>
<evidence type="ECO:0008006" key="3">
    <source>
        <dbReference type="Google" id="ProtNLM"/>
    </source>
</evidence>
<proteinExistence type="predicted"/>
<reference evidence="1 2" key="1">
    <citation type="submission" date="2023-03" db="EMBL/GenBank/DDBJ databases">
        <title>YIM 133296 draft genome.</title>
        <authorList>
            <person name="Xiong L."/>
        </authorList>
    </citation>
    <scope>NUCLEOTIDE SEQUENCE [LARGE SCALE GENOMIC DNA]</scope>
    <source>
        <strain evidence="1 2">YIM 133296</strain>
    </source>
</reference>
<dbReference type="RefSeq" id="WP_277190751.1">
    <property type="nucleotide sequence ID" value="NZ_JAROAV010000006.1"/>
</dbReference>
<protein>
    <recommendedName>
        <fullName evidence="3">Anti-sigma factor</fullName>
    </recommendedName>
</protein>
<dbReference type="Proteomes" id="UP001528912">
    <property type="component" value="Unassembled WGS sequence"/>
</dbReference>
<gene>
    <name evidence="1" type="ORF">P4R38_01615</name>
</gene>
<keyword evidence="2" id="KW-1185">Reference proteome</keyword>
<dbReference type="EMBL" id="JAROAV010000006">
    <property type="protein sequence ID" value="MDF8262939.1"/>
    <property type="molecule type" value="Genomic_DNA"/>
</dbReference>
<evidence type="ECO:0000313" key="2">
    <source>
        <dbReference type="Proteomes" id="UP001528912"/>
    </source>
</evidence>
<accession>A0ABT6C221</accession>
<sequence length="143" mass="14432">MGKGAQVGDGEAVTASDLRGFLDALAGLAADVDDAERVEQLAALEDLQAACVAAQARVMVGLSDSQVGAQAAAGLVVRQRGRGVPEQVGLACRISPQAAAVRLGRARAWSTQLPFTLRALGAAAARPVVQGGGRGDPSPHVRA</sequence>
<organism evidence="1 2">
    <name type="scientific">Luteipulveratus flavus</name>
    <dbReference type="NCBI Taxonomy" id="3031728"/>
    <lineage>
        <taxon>Bacteria</taxon>
        <taxon>Bacillati</taxon>
        <taxon>Actinomycetota</taxon>
        <taxon>Actinomycetes</taxon>
        <taxon>Micrococcales</taxon>
        <taxon>Dermacoccaceae</taxon>
        <taxon>Luteipulveratus</taxon>
    </lineage>
</organism>
<name>A0ABT6C221_9MICO</name>